<feature type="disulfide bond" evidence="9">
    <location>
        <begin position="93"/>
        <end position="157"/>
    </location>
</feature>
<dbReference type="InterPro" id="IPR036772">
    <property type="entry name" value="SRCR-like_dom_sf"/>
</dbReference>
<feature type="disulfide bond" evidence="9">
    <location>
        <begin position="137"/>
        <end position="147"/>
    </location>
</feature>
<comment type="caution">
    <text evidence="9">Lacks conserved residue(s) required for the propagation of feature annotation.</text>
</comment>
<evidence type="ECO:0000313" key="13">
    <source>
        <dbReference type="Proteomes" id="UP000475862"/>
    </source>
</evidence>
<dbReference type="InterPro" id="IPR001190">
    <property type="entry name" value="SRCR"/>
</dbReference>
<evidence type="ECO:0000313" key="12">
    <source>
        <dbReference type="EMBL" id="KAE9533622.1"/>
    </source>
</evidence>
<evidence type="ECO:0000256" key="9">
    <source>
        <dbReference type="PROSITE-ProRule" id="PRU00196"/>
    </source>
</evidence>
<proteinExistence type="predicted"/>
<reference evidence="12 13" key="1">
    <citation type="submission" date="2019-08" db="EMBL/GenBank/DDBJ databases">
        <title>The genome of the soybean aphid Biotype 1, its phylome, world population structure and adaptation to the North American continent.</title>
        <authorList>
            <person name="Giordano R."/>
            <person name="Donthu R.K."/>
            <person name="Hernandez A.G."/>
            <person name="Wright C.L."/>
            <person name="Zimin A.V."/>
        </authorList>
    </citation>
    <scope>NUCLEOTIDE SEQUENCE [LARGE SCALE GENOMIC DNA]</scope>
    <source>
        <tissue evidence="12">Whole aphids</tissue>
    </source>
</reference>
<dbReference type="SUPFAM" id="SSF56487">
    <property type="entry name" value="SRCR-like"/>
    <property type="match status" value="2"/>
</dbReference>
<accession>A0A6G0TKY7</accession>
<dbReference type="InterPro" id="IPR001695">
    <property type="entry name" value="Lysyl_oxidase"/>
</dbReference>
<feature type="disulfide bond" evidence="9">
    <location>
        <begin position="243"/>
        <end position="304"/>
    </location>
</feature>
<dbReference type="AlphaFoldDB" id="A0A6G0TKY7"/>
<comment type="caution">
    <text evidence="12">The sequence shown here is derived from an EMBL/GenBank/DDBJ whole genome shotgun (WGS) entry which is preliminary data.</text>
</comment>
<dbReference type="Proteomes" id="UP000475862">
    <property type="component" value="Unassembled WGS sequence"/>
</dbReference>
<dbReference type="PANTHER" id="PTHR45817:SF4">
    <property type="entry name" value="LYSYL OXIDASE-LIKE-RELATED"/>
    <property type="match status" value="1"/>
</dbReference>
<keyword evidence="3" id="KW-0732">Signal</keyword>
<dbReference type="GO" id="GO:0005507">
    <property type="term" value="F:copper ion binding"/>
    <property type="evidence" value="ECO:0007669"/>
    <property type="project" value="InterPro"/>
</dbReference>
<feature type="domain" description="SRCR" evidence="11">
    <location>
        <begin position="68"/>
        <end position="168"/>
    </location>
</feature>
<evidence type="ECO:0000256" key="1">
    <source>
        <dbReference type="ARBA" id="ARBA00004167"/>
    </source>
</evidence>
<comment type="subcellular location">
    <subcellularLocation>
        <location evidence="1">Membrane</location>
        <topology evidence="1">Single-pass membrane protein</topology>
    </subcellularLocation>
</comment>
<dbReference type="FunFam" id="3.10.250.10:FF:000035">
    <property type="entry name" value="Lysyl oxidase-like 2"/>
    <property type="match status" value="1"/>
</dbReference>
<dbReference type="SMART" id="SM00202">
    <property type="entry name" value="SR"/>
    <property type="match status" value="2"/>
</dbReference>
<sequence length="540" mass="60226">MVTAATSSYRGRRPAAEILMAIFMLVLGLLSILEQTVDCRRAVKHRHHWKANLIKNYLKNHKSLEGMVRLVDGETEYEGNVEIMHLGKWGAICDDEWDAREGQVVCRQLGYNGTSRVTHNSHFGQTARKYWLDNTQCGGQEMEISECRFDSWGENDCDPSEAAGVVCGSPEPEKPKYSVPAVTVSAKKVIRKYRIKDTSGSDIELRLAGGRTSEEGRVEAKTNDGWGVICGDGFGVLEALVVCRSIGLGYAAAAFQTDKFGGLDLPVVLSTVECAGNESSLAGCYHQHKATCSTRKETVAAVVCAREMADLAVNVDELIRSAYLEDRQMYFLQCAMEENCLASSAYQLRRDEIDWHLITRRLLRFTAKITNVGTAPFRPAVPKHLWQFHQCHMYLSKHANTLSHRHRVLRVGQKPMHYHSMEVFATFDVLDGGGMKVAEGHKASFCLEDNQCTDGAKPAFACADYGDQGISVNCSDIYRHNIDCQWVDVTDLNPGLYTLKVSVNPEHKIPEMTYANNAAVCSMFYSETFVKIHDCVLQNP</sequence>
<dbReference type="GO" id="GO:0016020">
    <property type="term" value="C:membrane"/>
    <property type="evidence" value="ECO:0007669"/>
    <property type="project" value="UniProtKB-SubCell"/>
</dbReference>
<dbReference type="EMBL" id="VYZN01000033">
    <property type="protein sequence ID" value="KAE9533622.1"/>
    <property type="molecule type" value="Genomic_DNA"/>
</dbReference>
<evidence type="ECO:0000256" key="8">
    <source>
        <dbReference type="ARBA" id="ARBA00023180"/>
    </source>
</evidence>
<dbReference type="GO" id="GO:0004720">
    <property type="term" value="F:protein-lysine 6-oxidase activity"/>
    <property type="evidence" value="ECO:0007669"/>
    <property type="project" value="TreeGrafter"/>
</dbReference>
<dbReference type="GO" id="GO:0005615">
    <property type="term" value="C:extracellular space"/>
    <property type="evidence" value="ECO:0007669"/>
    <property type="project" value="TreeGrafter"/>
</dbReference>
<dbReference type="Gene3D" id="3.10.250.10">
    <property type="entry name" value="SRCR-like domain"/>
    <property type="match status" value="2"/>
</dbReference>
<evidence type="ECO:0000256" key="3">
    <source>
        <dbReference type="ARBA" id="ARBA00022729"/>
    </source>
</evidence>
<keyword evidence="6 10" id="KW-0472">Membrane</keyword>
<keyword evidence="8" id="KW-0325">Glycoprotein</keyword>
<dbReference type="PANTHER" id="PTHR45817">
    <property type="entry name" value="LYSYL OXIDASE-LIKE-RELATED"/>
    <property type="match status" value="1"/>
</dbReference>
<protein>
    <recommendedName>
        <fullName evidence="11">SRCR domain-containing protein</fullName>
    </recommendedName>
</protein>
<name>A0A6G0TKY7_APHGL</name>
<feature type="transmembrane region" description="Helical" evidence="10">
    <location>
        <begin position="15"/>
        <end position="33"/>
    </location>
</feature>
<evidence type="ECO:0000256" key="2">
    <source>
        <dbReference type="ARBA" id="ARBA00022692"/>
    </source>
</evidence>
<feature type="domain" description="SRCR" evidence="11">
    <location>
        <begin position="205"/>
        <end position="305"/>
    </location>
</feature>
<evidence type="ECO:0000256" key="4">
    <source>
        <dbReference type="ARBA" id="ARBA00022737"/>
    </source>
</evidence>
<evidence type="ECO:0000256" key="5">
    <source>
        <dbReference type="ARBA" id="ARBA00022989"/>
    </source>
</evidence>
<evidence type="ECO:0000256" key="6">
    <source>
        <dbReference type="ARBA" id="ARBA00023136"/>
    </source>
</evidence>
<organism evidence="12 13">
    <name type="scientific">Aphis glycines</name>
    <name type="common">Soybean aphid</name>
    <dbReference type="NCBI Taxonomy" id="307491"/>
    <lineage>
        <taxon>Eukaryota</taxon>
        <taxon>Metazoa</taxon>
        <taxon>Ecdysozoa</taxon>
        <taxon>Arthropoda</taxon>
        <taxon>Hexapoda</taxon>
        <taxon>Insecta</taxon>
        <taxon>Pterygota</taxon>
        <taxon>Neoptera</taxon>
        <taxon>Paraneoptera</taxon>
        <taxon>Hemiptera</taxon>
        <taxon>Sternorrhyncha</taxon>
        <taxon>Aphidomorpha</taxon>
        <taxon>Aphidoidea</taxon>
        <taxon>Aphididae</taxon>
        <taxon>Aphidini</taxon>
        <taxon>Aphis</taxon>
        <taxon>Aphis</taxon>
    </lineage>
</organism>
<evidence type="ECO:0000256" key="7">
    <source>
        <dbReference type="ARBA" id="ARBA00023157"/>
    </source>
</evidence>
<dbReference type="FunFam" id="3.10.250.10:FF:000016">
    <property type="entry name" value="Scavenger receptor cysteine-rich protein type 12"/>
    <property type="match status" value="1"/>
</dbReference>
<dbReference type="PROSITE" id="PS00420">
    <property type="entry name" value="SRCR_1"/>
    <property type="match status" value="2"/>
</dbReference>
<keyword evidence="2 10" id="KW-0812">Transmembrane</keyword>
<feature type="disulfide bond" evidence="9">
    <location>
        <begin position="274"/>
        <end position="284"/>
    </location>
</feature>
<keyword evidence="7 9" id="KW-1015">Disulfide bond</keyword>
<dbReference type="Pfam" id="PF01186">
    <property type="entry name" value="Lysyl_oxidase"/>
    <property type="match status" value="2"/>
</dbReference>
<dbReference type="InterPro" id="IPR050912">
    <property type="entry name" value="LOX-like_protein"/>
</dbReference>
<feature type="disulfide bond" evidence="9">
    <location>
        <begin position="106"/>
        <end position="167"/>
    </location>
</feature>
<dbReference type="PROSITE" id="PS50287">
    <property type="entry name" value="SRCR_2"/>
    <property type="match status" value="2"/>
</dbReference>
<dbReference type="OrthoDB" id="547291at2759"/>
<dbReference type="Pfam" id="PF00530">
    <property type="entry name" value="SRCR"/>
    <property type="match status" value="2"/>
</dbReference>
<keyword evidence="5 10" id="KW-1133">Transmembrane helix</keyword>
<keyword evidence="13" id="KW-1185">Reference proteome</keyword>
<dbReference type="PRINTS" id="PR00258">
    <property type="entry name" value="SPERACTRCPTR"/>
</dbReference>
<evidence type="ECO:0000256" key="10">
    <source>
        <dbReference type="SAM" id="Phobius"/>
    </source>
</evidence>
<gene>
    <name evidence="12" type="ORF">AGLY_009060</name>
</gene>
<keyword evidence="4" id="KW-0677">Repeat</keyword>
<evidence type="ECO:0000259" key="11">
    <source>
        <dbReference type="PROSITE" id="PS50287"/>
    </source>
</evidence>